<feature type="chain" id="PRO_5013153680" evidence="1">
    <location>
        <begin position="18"/>
        <end position="89"/>
    </location>
</feature>
<evidence type="ECO:0000256" key="1">
    <source>
        <dbReference type="SAM" id="SignalP"/>
    </source>
</evidence>
<dbReference type="OrthoDB" id="7790507at2759"/>
<dbReference type="AlphaFoldDB" id="A0A1J1IV73"/>
<reference evidence="2 3" key="1">
    <citation type="submission" date="2015-04" db="EMBL/GenBank/DDBJ databases">
        <authorList>
            <person name="Syromyatnikov M.Y."/>
            <person name="Popov V.N."/>
        </authorList>
    </citation>
    <scope>NUCLEOTIDE SEQUENCE [LARGE SCALE GENOMIC DNA]</scope>
</reference>
<dbReference type="Proteomes" id="UP000183832">
    <property type="component" value="Unassembled WGS sequence"/>
</dbReference>
<gene>
    <name evidence="2" type="ORF">CLUMA_CG017274</name>
</gene>
<protein>
    <submittedName>
        <fullName evidence="2">CLUMA_CG017274, isoform A</fullName>
    </submittedName>
</protein>
<proteinExistence type="predicted"/>
<organism evidence="2 3">
    <name type="scientific">Clunio marinus</name>
    <dbReference type="NCBI Taxonomy" id="568069"/>
    <lineage>
        <taxon>Eukaryota</taxon>
        <taxon>Metazoa</taxon>
        <taxon>Ecdysozoa</taxon>
        <taxon>Arthropoda</taxon>
        <taxon>Hexapoda</taxon>
        <taxon>Insecta</taxon>
        <taxon>Pterygota</taxon>
        <taxon>Neoptera</taxon>
        <taxon>Endopterygota</taxon>
        <taxon>Diptera</taxon>
        <taxon>Nematocera</taxon>
        <taxon>Chironomoidea</taxon>
        <taxon>Chironomidae</taxon>
        <taxon>Clunio</taxon>
    </lineage>
</organism>
<accession>A0A1J1IV73</accession>
<keyword evidence="3" id="KW-1185">Reference proteome</keyword>
<feature type="signal peptide" evidence="1">
    <location>
        <begin position="1"/>
        <end position="17"/>
    </location>
</feature>
<dbReference type="STRING" id="568069.A0A1J1IV73"/>
<evidence type="ECO:0000313" key="2">
    <source>
        <dbReference type="EMBL" id="CRL04163.1"/>
    </source>
</evidence>
<sequence>MKLIAITLFALIAAVYSAPTQVSDNNVGDIITVGINAKLDIDSTINQDIVSIIVKIMNDQRIRVGGGGLPFDQSQITPEMIEQFRRLMA</sequence>
<dbReference type="EMBL" id="CVRI01000061">
    <property type="protein sequence ID" value="CRL04163.1"/>
    <property type="molecule type" value="Genomic_DNA"/>
</dbReference>
<evidence type="ECO:0000313" key="3">
    <source>
        <dbReference type="Proteomes" id="UP000183832"/>
    </source>
</evidence>
<keyword evidence="1" id="KW-0732">Signal</keyword>
<name>A0A1J1IV73_9DIPT</name>